<dbReference type="PANTHER" id="PTHR31474:SF1">
    <property type="entry name" value="EXPRESSED PROTEIN"/>
    <property type="match status" value="1"/>
</dbReference>
<gene>
    <name evidence="3" type="ORF">OLC1_LOCUS24147</name>
</gene>
<evidence type="ECO:0000256" key="1">
    <source>
        <dbReference type="SAM" id="Phobius"/>
    </source>
</evidence>
<dbReference type="PANTHER" id="PTHR31474">
    <property type="entry name" value="HR-LIKE LESION-INDUCER"/>
    <property type="match status" value="1"/>
</dbReference>
<keyword evidence="1" id="KW-0812">Transmembrane</keyword>
<name>A0AAV1EEZ9_OLDCO</name>
<dbReference type="AlphaFoldDB" id="A0AAV1EEZ9"/>
<dbReference type="InterPro" id="IPR008637">
    <property type="entry name" value="HR_lesion"/>
</dbReference>
<dbReference type="EMBL" id="OX459126">
    <property type="protein sequence ID" value="CAI9118229.1"/>
    <property type="molecule type" value="Genomic_DNA"/>
</dbReference>
<proteinExistence type="predicted"/>
<keyword evidence="4" id="KW-1185">Reference proteome</keyword>
<dbReference type="Pfam" id="PF05514">
    <property type="entry name" value="HR_lesion"/>
    <property type="match status" value="1"/>
</dbReference>
<sequence length="157" mass="17288">MALVSFFGRLLFVSVFVLAAYQEFNGFGDDGGLAAKTLKPKFNTFSKHFTTQTGLQFPHVEIKYLVLGAIVLKSLGSLLFVLGSSLGAYLLLLHQAVATPVLYDFYNYDADSKVSGRLFHKFAENLALLGALLFFIGMKNSMPRRALKKKAPKAKTT</sequence>
<keyword evidence="2" id="KW-0732">Signal</keyword>
<accession>A0AAV1EEZ9</accession>
<organism evidence="3 4">
    <name type="scientific">Oldenlandia corymbosa var. corymbosa</name>
    <dbReference type="NCBI Taxonomy" id="529605"/>
    <lineage>
        <taxon>Eukaryota</taxon>
        <taxon>Viridiplantae</taxon>
        <taxon>Streptophyta</taxon>
        <taxon>Embryophyta</taxon>
        <taxon>Tracheophyta</taxon>
        <taxon>Spermatophyta</taxon>
        <taxon>Magnoliopsida</taxon>
        <taxon>eudicotyledons</taxon>
        <taxon>Gunneridae</taxon>
        <taxon>Pentapetalae</taxon>
        <taxon>asterids</taxon>
        <taxon>lamiids</taxon>
        <taxon>Gentianales</taxon>
        <taxon>Rubiaceae</taxon>
        <taxon>Rubioideae</taxon>
        <taxon>Spermacoceae</taxon>
        <taxon>Hedyotis-Oldenlandia complex</taxon>
        <taxon>Oldenlandia</taxon>
    </lineage>
</organism>
<evidence type="ECO:0000313" key="4">
    <source>
        <dbReference type="Proteomes" id="UP001161247"/>
    </source>
</evidence>
<keyword evidence="1" id="KW-0472">Membrane</keyword>
<feature type="signal peptide" evidence="2">
    <location>
        <begin position="1"/>
        <end position="19"/>
    </location>
</feature>
<evidence type="ECO:0000256" key="2">
    <source>
        <dbReference type="SAM" id="SignalP"/>
    </source>
</evidence>
<protein>
    <submittedName>
        <fullName evidence="3">OLC1v1019765C2</fullName>
    </submittedName>
</protein>
<reference evidence="3" key="1">
    <citation type="submission" date="2023-03" db="EMBL/GenBank/DDBJ databases">
        <authorList>
            <person name="Julca I."/>
        </authorList>
    </citation>
    <scope>NUCLEOTIDE SEQUENCE</scope>
</reference>
<evidence type="ECO:0000313" key="3">
    <source>
        <dbReference type="EMBL" id="CAI9118229.1"/>
    </source>
</evidence>
<feature type="chain" id="PRO_5043830271" evidence="2">
    <location>
        <begin position="20"/>
        <end position="157"/>
    </location>
</feature>
<keyword evidence="1" id="KW-1133">Transmembrane helix</keyword>
<dbReference type="Proteomes" id="UP001161247">
    <property type="component" value="Chromosome 9"/>
</dbReference>
<feature type="transmembrane region" description="Helical" evidence="1">
    <location>
        <begin position="118"/>
        <end position="138"/>
    </location>
</feature>